<evidence type="ECO:0000256" key="3">
    <source>
        <dbReference type="ARBA" id="ARBA00022676"/>
    </source>
</evidence>
<protein>
    <recommendedName>
        <fullName evidence="7">GT2 family glycosyltransferase</fullName>
    </recommendedName>
</protein>
<evidence type="ECO:0000313" key="6">
    <source>
        <dbReference type="Proteomes" id="UP000218965"/>
    </source>
</evidence>
<gene>
    <name evidence="5" type="ORF">MalAC0309_2285</name>
</gene>
<evidence type="ECO:0000256" key="4">
    <source>
        <dbReference type="ARBA" id="ARBA00022679"/>
    </source>
</evidence>
<proteinExistence type="inferred from homology"/>
<comment type="pathway">
    <text evidence="1">Cell wall biogenesis; cell wall polysaccharide biosynthesis.</text>
</comment>
<dbReference type="OrthoDB" id="5123492at2"/>
<accession>A0A0U4WZL9</accession>
<dbReference type="InterPro" id="IPR029044">
    <property type="entry name" value="Nucleotide-diphossugar_trans"/>
</dbReference>
<reference evidence="5 6" key="2">
    <citation type="submission" date="2016-01" db="EMBL/GenBank/DDBJ databases">
        <title>Microcella alkaliphila JAM AC0309 whole genome shotgun sequence.</title>
        <authorList>
            <person name="Kurata A."/>
            <person name="Hirose Y."/>
            <person name="Kishimoto N."/>
            <person name="Kobayashi T."/>
        </authorList>
    </citation>
    <scope>NUCLEOTIDE SEQUENCE [LARGE SCALE GENOMIC DNA]</scope>
    <source>
        <strain evidence="5 6">JAM AC0309</strain>
    </source>
</reference>
<dbReference type="Gene3D" id="3.90.550.10">
    <property type="entry name" value="Spore Coat Polysaccharide Biosynthesis Protein SpsA, Chain A"/>
    <property type="match status" value="1"/>
</dbReference>
<dbReference type="KEGG" id="malk:MalAC0309_2285"/>
<evidence type="ECO:0000256" key="2">
    <source>
        <dbReference type="ARBA" id="ARBA00006739"/>
    </source>
</evidence>
<dbReference type="EMBL" id="AP017315">
    <property type="protein sequence ID" value="BAU33127.1"/>
    <property type="molecule type" value="Genomic_DNA"/>
</dbReference>
<dbReference type="Proteomes" id="UP000218965">
    <property type="component" value="Chromosome"/>
</dbReference>
<evidence type="ECO:0008006" key="7">
    <source>
        <dbReference type="Google" id="ProtNLM"/>
    </source>
</evidence>
<reference evidence="6" key="1">
    <citation type="submission" date="2015-12" db="EMBL/GenBank/DDBJ databases">
        <authorList>
            <person name="Shamseldin A."/>
            <person name="Moawad H."/>
            <person name="Abd El-Rahim W.M."/>
            <person name="Sadowsky M.J."/>
        </authorList>
    </citation>
    <scope>NUCLEOTIDE SEQUENCE [LARGE SCALE GENOMIC DNA]</scope>
    <source>
        <strain evidence="6">JAM AC0309</strain>
    </source>
</reference>
<organism evidence="5 6">
    <name type="scientific">Microcella alkaliphila</name>
    <dbReference type="NCBI Taxonomy" id="279828"/>
    <lineage>
        <taxon>Bacteria</taxon>
        <taxon>Bacillati</taxon>
        <taxon>Actinomycetota</taxon>
        <taxon>Actinomycetes</taxon>
        <taxon>Micrococcales</taxon>
        <taxon>Microbacteriaceae</taxon>
        <taxon>Microcella</taxon>
    </lineage>
</organism>
<dbReference type="PANTHER" id="PTHR43179">
    <property type="entry name" value="RHAMNOSYLTRANSFERASE WBBL"/>
    <property type="match status" value="1"/>
</dbReference>
<keyword evidence="3" id="KW-0328">Glycosyltransferase</keyword>
<dbReference type="GO" id="GO:0016757">
    <property type="term" value="F:glycosyltransferase activity"/>
    <property type="evidence" value="ECO:0007669"/>
    <property type="project" value="UniProtKB-KW"/>
</dbReference>
<comment type="similarity">
    <text evidence="2">Belongs to the glycosyltransferase 2 family.</text>
</comment>
<name>A0A0U4WZL9_9MICO</name>
<evidence type="ECO:0000313" key="5">
    <source>
        <dbReference type="EMBL" id="BAU33127.1"/>
    </source>
</evidence>
<keyword evidence="4" id="KW-0808">Transferase</keyword>
<dbReference type="PANTHER" id="PTHR43179:SF12">
    <property type="entry name" value="GALACTOFURANOSYLTRANSFERASE GLFT2"/>
    <property type="match status" value="1"/>
</dbReference>
<evidence type="ECO:0000256" key="1">
    <source>
        <dbReference type="ARBA" id="ARBA00004776"/>
    </source>
</evidence>
<dbReference type="AlphaFoldDB" id="A0A0U4WZL9"/>
<sequence>MASRRPITVVVPVYGDAPSLLRCVESLVDSIDQSKDAVLFVNDRGPDFDQLESLLKATCDVNPAFRYERNIRNLGFVHTCNRAVFELDSSGNDVLILNSDAILPQGGLDELGEVLHARSNHGAVCARSNNATIASFPFRTARARPSRSFAHSEWVHLLLKTRLPRFTYAPVAMGFCLAVRRDVVDAHGLFDPAFSPGYGEENDFCLRIGRAGWRSVMANRVLVEHEGARSFRSTRRARLRAAHEKILNQRYPNYVQLVREHLWTGVDPVDVWADVLTQHSLPPRVALFTEAFGPSPQLKKAVKEARDLQLTVVARTLSSAQKFGAPESLIFGEEEGRVWDAAVVDAEVDSEAARRACRAAPRLLSSLDVSTAGLAASAIDDSAIRAAWDRGTHLLAESGIPPAPAVRLRTRLRGVAERRAPFLLTLAQRFTSRSR</sequence>
<dbReference type="Pfam" id="PF13641">
    <property type="entry name" value="Glyco_tranf_2_3"/>
    <property type="match status" value="1"/>
</dbReference>
<dbReference type="SUPFAM" id="SSF53448">
    <property type="entry name" value="Nucleotide-diphospho-sugar transferases"/>
    <property type="match status" value="1"/>
</dbReference>